<dbReference type="InterPro" id="IPR003593">
    <property type="entry name" value="AAA+_ATPase"/>
</dbReference>
<evidence type="ECO:0000313" key="6">
    <source>
        <dbReference type="Proteomes" id="UP000031847"/>
    </source>
</evidence>
<organism evidence="5 6">
    <name type="scientific">Lactococcus lactis subsp. lactis</name>
    <name type="common">Streptococcus lactis</name>
    <dbReference type="NCBI Taxonomy" id="1360"/>
    <lineage>
        <taxon>Bacteria</taxon>
        <taxon>Bacillati</taxon>
        <taxon>Bacillota</taxon>
        <taxon>Bacilli</taxon>
        <taxon>Lactobacillales</taxon>
        <taxon>Streptococcaceae</taxon>
        <taxon>Lactococcus</taxon>
    </lineage>
</organism>
<dbReference type="AlphaFoldDB" id="A0A0B8QWF9"/>
<accession>A0A0B8QWF9</accession>
<dbReference type="PROSITE" id="PS50901">
    <property type="entry name" value="FTSK"/>
    <property type="match status" value="1"/>
</dbReference>
<sequence length="467" mass="53319">MNKFINNCVSLYISIFLPSPPQEISLYQTVPNFRKRLSNLTLIYIFFIILLFFFSFAIHNILILPSWLFLFYLAGKIFRIRKEFKNNISVWNDYLMIQEFIINNGLYKETSDIFLSAIFKISESEKDIIISAYKMGSFLDQKADGLDIELSGLLSLDITKKNIFADRVEYVFEKNKREIQQYVFANSDSKENLTKEFFQNIPKDIIKLSNTQQFSLKRNTNIGLYGRTGSGKTVTLQWLLYNAISKGCGLYPDTYLSIVDGKCADLYSLGEILQETLGEQINIGQTPHSLAKLSREFCQIMNERFELIKNSETLNADAYDLKMTPNFLFVDELASIRDSCGSSKEGKALWNEILQNLGLIARKGRQAGCHLCISTQDPNAENIPVELRNQISAVLYMGSPSADRVRMAFAMCELENVPTVTGRKGEALYYADGENMIEPEITVAPFVDLKTKQEFKQVILNILPNLK</sequence>
<keyword evidence="3" id="KW-0472">Membrane</keyword>
<name>A0A0B8QWF9_LACLL</name>
<dbReference type="GO" id="GO:0005524">
    <property type="term" value="F:ATP binding"/>
    <property type="evidence" value="ECO:0007669"/>
    <property type="project" value="UniProtKB-UniRule"/>
</dbReference>
<evidence type="ECO:0000256" key="2">
    <source>
        <dbReference type="PROSITE-ProRule" id="PRU00289"/>
    </source>
</evidence>
<feature type="transmembrane region" description="Helical" evidence="3">
    <location>
        <begin position="42"/>
        <end position="75"/>
    </location>
</feature>
<dbReference type="RefSeq" id="WP_080692361.1">
    <property type="nucleotide sequence ID" value="NZ_BAABQR010000004.1"/>
</dbReference>
<feature type="domain" description="FtsK" evidence="4">
    <location>
        <begin position="209"/>
        <end position="406"/>
    </location>
</feature>
<dbReference type="GO" id="GO:0003677">
    <property type="term" value="F:DNA binding"/>
    <property type="evidence" value="ECO:0007669"/>
    <property type="project" value="InterPro"/>
</dbReference>
<dbReference type="Gene3D" id="3.40.50.300">
    <property type="entry name" value="P-loop containing nucleotide triphosphate hydrolases"/>
    <property type="match status" value="1"/>
</dbReference>
<dbReference type="Pfam" id="PF01580">
    <property type="entry name" value="FtsK_SpoIIIE"/>
    <property type="match status" value="1"/>
</dbReference>
<keyword evidence="2" id="KW-0067">ATP-binding</keyword>
<dbReference type="EMBL" id="BBSI01000012">
    <property type="protein sequence ID" value="GAM79273.1"/>
    <property type="molecule type" value="Genomic_DNA"/>
</dbReference>
<reference evidence="5 6" key="1">
    <citation type="submission" date="2015-01" db="EMBL/GenBank/DDBJ databases">
        <title>Lactococcus lactis subsp.lactis JCM 5805 whole genome shotgun sequence.</title>
        <authorList>
            <person name="Fujii T."/>
            <person name="Tomita Y."/>
            <person name="Ikushima S."/>
            <person name="Fujiwara D."/>
        </authorList>
    </citation>
    <scope>NUCLEOTIDE SEQUENCE [LARGE SCALE GENOMIC DNA]</scope>
    <source>
        <strain evidence="5 6">JCM 5805</strain>
    </source>
</reference>
<dbReference type="InterPro" id="IPR027417">
    <property type="entry name" value="P-loop_NTPase"/>
</dbReference>
<evidence type="ECO:0000256" key="1">
    <source>
        <dbReference type="ARBA" id="ARBA00045564"/>
    </source>
</evidence>
<dbReference type="SMART" id="SM00382">
    <property type="entry name" value="AAA"/>
    <property type="match status" value="1"/>
</dbReference>
<dbReference type="SUPFAM" id="SSF52540">
    <property type="entry name" value="P-loop containing nucleoside triphosphate hydrolases"/>
    <property type="match status" value="1"/>
</dbReference>
<keyword evidence="3" id="KW-0812">Transmembrane</keyword>
<evidence type="ECO:0000256" key="3">
    <source>
        <dbReference type="SAM" id="Phobius"/>
    </source>
</evidence>
<keyword evidence="3" id="KW-1133">Transmembrane helix</keyword>
<dbReference type="InterPro" id="IPR002543">
    <property type="entry name" value="FtsK_dom"/>
</dbReference>
<proteinExistence type="predicted"/>
<evidence type="ECO:0000313" key="5">
    <source>
        <dbReference type="EMBL" id="GAM79273.1"/>
    </source>
</evidence>
<protein>
    <submittedName>
        <fullName evidence="5">DNA segregation ATPase FtsK/SpoIIIE and related proteins</fullName>
    </submittedName>
</protein>
<keyword evidence="2" id="KW-0547">Nucleotide-binding</keyword>
<comment type="function">
    <text evidence="1">Essential cell division protein that coordinates cell division and chromosome segregation. The N-terminus is involved in assembly of the cell-division machinery. The C-terminus functions as a DNA motor that moves dsDNA in an ATP-dependent manner towards the difSL recombination site, which is located within the replication terminus region. Required for activation of the XerS recombinase, allowing activation of chromosome unlinking by recombination.</text>
</comment>
<gene>
    <name evidence="5" type="ORF">JCM5805K_0380</name>
</gene>
<feature type="binding site" evidence="2">
    <location>
        <begin position="226"/>
        <end position="233"/>
    </location>
    <ligand>
        <name>ATP</name>
        <dbReference type="ChEBI" id="CHEBI:30616"/>
    </ligand>
</feature>
<evidence type="ECO:0000259" key="4">
    <source>
        <dbReference type="PROSITE" id="PS50901"/>
    </source>
</evidence>
<comment type="caution">
    <text evidence="5">The sequence shown here is derived from an EMBL/GenBank/DDBJ whole genome shotgun (WGS) entry which is preliminary data.</text>
</comment>
<dbReference type="Proteomes" id="UP000031847">
    <property type="component" value="Unassembled WGS sequence"/>
</dbReference>